<keyword evidence="7 10" id="KW-0456">Lyase</keyword>
<dbReference type="GO" id="GO:0000287">
    <property type="term" value="F:magnesium ion binding"/>
    <property type="evidence" value="ECO:0007669"/>
    <property type="project" value="UniProtKB-UniRule"/>
</dbReference>
<dbReference type="GO" id="GO:0015977">
    <property type="term" value="P:carbon fixation"/>
    <property type="evidence" value="ECO:0007669"/>
    <property type="project" value="UniProtKB-UniRule"/>
</dbReference>
<dbReference type="GO" id="GO:0005829">
    <property type="term" value="C:cytosol"/>
    <property type="evidence" value="ECO:0007669"/>
    <property type="project" value="TreeGrafter"/>
</dbReference>
<dbReference type="Gene3D" id="1.20.1440.90">
    <property type="entry name" value="Phosphoenolpyruvate/pyruvate domain"/>
    <property type="match status" value="1"/>
</dbReference>
<dbReference type="GO" id="GO:0006107">
    <property type="term" value="P:oxaloacetate metabolic process"/>
    <property type="evidence" value="ECO:0007669"/>
    <property type="project" value="UniProtKB-UniRule"/>
</dbReference>
<evidence type="ECO:0000256" key="8">
    <source>
        <dbReference type="ARBA" id="ARBA00023300"/>
    </source>
</evidence>
<keyword evidence="8 10" id="KW-0120">Carbon dioxide fixation</keyword>
<name>A0A9N7L9S4_9BACT</name>
<dbReference type="InterPro" id="IPR015813">
    <property type="entry name" value="Pyrv/PenolPyrv_kinase-like_dom"/>
</dbReference>
<protein>
    <recommendedName>
        <fullName evidence="5 10">Phosphoenolpyruvate carboxylase</fullName>
        <shortName evidence="10">PEPC</shortName>
        <shortName evidence="10">PEPCase</shortName>
        <ecNumber evidence="4 10">4.1.1.31</ecNumber>
    </recommendedName>
</protein>
<dbReference type="PROSITE" id="PS00781">
    <property type="entry name" value="PEPCASE_1"/>
    <property type="match status" value="1"/>
</dbReference>
<dbReference type="KEGG" id="ccot:CCAX7_49900"/>
<comment type="subunit">
    <text evidence="10">Homotetramer.</text>
</comment>
<evidence type="ECO:0000256" key="5">
    <source>
        <dbReference type="ARBA" id="ARBA00022419"/>
    </source>
</evidence>
<dbReference type="OrthoDB" id="9768133at2"/>
<dbReference type="Pfam" id="PF00311">
    <property type="entry name" value="PEPcase"/>
    <property type="match status" value="1"/>
</dbReference>
<dbReference type="Proteomes" id="UP000287394">
    <property type="component" value="Chromosome"/>
</dbReference>
<dbReference type="PANTHER" id="PTHR30523">
    <property type="entry name" value="PHOSPHOENOLPYRUVATE CARBOXYLASE"/>
    <property type="match status" value="1"/>
</dbReference>
<dbReference type="GO" id="GO:0008964">
    <property type="term" value="F:phosphoenolpyruvate carboxylase activity"/>
    <property type="evidence" value="ECO:0007669"/>
    <property type="project" value="UniProtKB-UniRule"/>
</dbReference>
<dbReference type="EC" id="4.1.1.31" evidence="4 10"/>
<evidence type="ECO:0000256" key="11">
    <source>
        <dbReference type="PROSITE-ProRule" id="PRU10111"/>
    </source>
</evidence>
<keyword evidence="6 10" id="KW-0460">Magnesium</keyword>
<dbReference type="HAMAP" id="MF_00595">
    <property type="entry name" value="PEPcase_type1"/>
    <property type="match status" value="1"/>
</dbReference>
<dbReference type="PRINTS" id="PR00150">
    <property type="entry name" value="PEPCARBXLASE"/>
</dbReference>
<dbReference type="PANTHER" id="PTHR30523:SF6">
    <property type="entry name" value="PHOSPHOENOLPYRUVATE CARBOXYLASE"/>
    <property type="match status" value="1"/>
</dbReference>
<evidence type="ECO:0000256" key="9">
    <source>
        <dbReference type="ARBA" id="ARBA00048995"/>
    </source>
</evidence>
<gene>
    <name evidence="10 13" type="primary">ppc</name>
    <name evidence="13" type="ORF">CCAX7_49900</name>
</gene>
<accession>A0A9N7L9S4</accession>
<evidence type="ECO:0000313" key="14">
    <source>
        <dbReference type="Proteomes" id="UP000287394"/>
    </source>
</evidence>
<feature type="active site" evidence="10 12">
    <location>
        <position position="589"/>
    </location>
</feature>
<reference evidence="13 14" key="1">
    <citation type="journal article" date="2019" name="Int. J. Syst. Evol. Microbiol.">
        <title>Capsulimonas corticalis gen. nov., sp. nov., an aerobic capsulated bacterium, of a novel bacterial order, Capsulimonadales ord. nov., of the class Armatimonadia of the phylum Armatimonadetes.</title>
        <authorList>
            <person name="Li J."/>
            <person name="Kudo C."/>
            <person name="Tonouchi A."/>
        </authorList>
    </citation>
    <scope>NUCLEOTIDE SEQUENCE [LARGE SCALE GENOMIC DNA]</scope>
    <source>
        <strain evidence="13 14">AX-7</strain>
    </source>
</reference>
<dbReference type="SUPFAM" id="SSF51621">
    <property type="entry name" value="Phosphoenolpyruvate/pyruvate domain"/>
    <property type="match status" value="1"/>
</dbReference>
<evidence type="ECO:0000256" key="3">
    <source>
        <dbReference type="ARBA" id="ARBA00008346"/>
    </source>
</evidence>
<dbReference type="NCBIfam" id="NF000584">
    <property type="entry name" value="PRK00009.1"/>
    <property type="match status" value="1"/>
</dbReference>
<dbReference type="AlphaFoldDB" id="A0A9N7L9S4"/>
<keyword evidence="14" id="KW-1185">Reference proteome</keyword>
<evidence type="ECO:0000256" key="4">
    <source>
        <dbReference type="ARBA" id="ARBA00012305"/>
    </source>
</evidence>
<dbReference type="InterPro" id="IPR033129">
    <property type="entry name" value="PEPCASE_His_AS"/>
</dbReference>
<evidence type="ECO:0000256" key="12">
    <source>
        <dbReference type="PROSITE-ProRule" id="PRU10112"/>
    </source>
</evidence>
<dbReference type="InterPro" id="IPR021135">
    <property type="entry name" value="PEP_COase"/>
</dbReference>
<dbReference type="GO" id="GO:0006099">
    <property type="term" value="P:tricarboxylic acid cycle"/>
    <property type="evidence" value="ECO:0007669"/>
    <property type="project" value="InterPro"/>
</dbReference>
<sequence>MSSLRTDSRPVDSEGGGELARDVRILGNALGNVLREQGGDALYERVERIRALTKEARRTQGRDPAEQELDALFAGMDFAAALPVLKAFTTFFQLINLAELKEIARVNRRRAAEASDAPRRESIRDAIRALKESGAGPEQMHDLIRALSIQLVFTAHPTESKRRSVQQKLHRLSNVLTRQEDPLLSHSEALALDAEIASEVEILWQTDEVRQRRLSVLDEARNVLFYFSQTLIAVTPRIYDDLRSALAEYYPGETFEIPTVLEFGSWIGGDRDGNPTITLDHTTEVLRLHADLVLSYYIPAIRSLSDKLSQSRHYVGISRELEQSLADDAARQPDVVAEAANRSQTEPYRRKMEFIWERLRDTQRRLNGLEATLPYASAAEFIHDLEIVDRSLRENNGVFAANRALAPFLNQARVFGFHLARLDIRDHKEKYIGALAAVFAPLGVDWNALDEDAKIALLEREIANPRPLIPAELDYDESVSETINLLRLAKTKTEQIGPEAIGSLIMSMASTVSDVLAMLLLAKEARLLKIHSDQFDSSVDVVPLFETIADLENAPGVLDTLLSNPVYRKNIDARGNQQEVMVGYSDSNKDGGYVTANWKLYVAQTKLAEVSRKHGVALRIFHGRGGAVGRGGGPANKAILAQPPGSIQGRLKITEQGEVIAARYFDERIAYRNLEQVVHAVLTASAEAAQPGHAEPKAEWIAAMDEISDDAFHAYRSLVYEDPEFVRFFHEATPIGELAQLNIGSRPPKRTASDKIEDLRAIPWVFSWMQSRYTLPGWYGIGAALGRYAARSPEHLACLQEMYRNWAFFTTTLDNAQMSLAKADMDIAAKYATLVSDENLRARVFGAIHKEYCDSVEIVCKIIGGDALLDNSPVLQKSIRLRNPYVDPLSYLQVELLSRLRTLPTDDGEGREGEDAERDAIRARRRDLRAAVLLSINGVAAGLKNTG</sequence>
<proteinExistence type="inferred from homology"/>
<dbReference type="RefSeq" id="WP_119319377.1">
    <property type="nucleotide sequence ID" value="NZ_AP025739.1"/>
</dbReference>
<evidence type="ECO:0000256" key="6">
    <source>
        <dbReference type="ARBA" id="ARBA00022842"/>
    </source>
</evidence>
<comment type="function">
    <text evidence="2 10">Forms oxaloacetate, a four-carbon dicarboxylic acid source for the tricarboxylic acid cycle.</text>
</comment>
<comment type="cofactor">
    <cofactor evidence="1 10">
        <name>Mg(2+)</name>
        <dbReference type="ChEBI" id="CHEBI:18420"/>
    </cofactor>
</comment>
<evidence type="ECO:0000256" key="10">
    <source>
        <dbReference type="HAMAP-Rule" id="MF_00595"/>
    </source>
</evidence>
<dbReference type="PROSITE" id="PS00393">
    <property type="entry name" value="PEPCASE_2"/>
    <property type="match status" value="1"/>
</dbReference>
<dbReference type="InterPro" id="IPR018129">
    <property type="entry name" value="PEP_COase_Lys_AS"/>
</dbReference>
<comment type="similarity">
    <text evidence="3 10">Belongs to the PEPCase type 1 family.</text>
</comment>
<evidence type="ECO:0000256" key="1">
    <source>
        <dbReference type="ARBA" id="ARBA00001946"/>
    </source>
</evidence>
<dbReference type="EMBL" id="AP025739">
    <property type="protein sequence ID" value="BDI32939.1"/>
    <property type="molecule type" value="Genomic_DNA"/>
</dbReference>
<comment type="catalytic activity">
    <reaction evidence="9 10">
        <text>oxaloacetate + phosphate = phosphoenolpyruvate + hydrogencarbonate</text>
        <dbReference type="Rhea" id="RHEA:28370"/>
        <dbReference type="ChEBI" id="CHEBI:16452"/>
        <dbReference type="ChEBI" id="CHEBI:17544"/>
        <dbReference type="ChEBI" id="CHEBI:43474"/>
        <dbReference type="ChEBI" id="CHEBI:58702"/>
        <dbReference type="EC" id="4.1.1.31"/>
    </reaction>
</comment>
<feature type="active site" evidence="10 11">
    <location>
        <position position="156"/>
    </location>
</feature>
<evidence type="ECO:0000256" key="2">
    <source>
        <dbReference type="ARBA" id="ARBA00003670"/>
    </source>
</evidence>
<evidence type="ECO:0000256" key="7">
    <source>
        <dbReference type="ARBA" id="ARBA00023239"/>
    </source>
</evidence>
<dbReference type="InterPro" id="IPR022805">
    <property type="entry name" value="PEP_COase_bac/pln-type"/>
</dbReference>
<evidence type="ECO:0000313" key="13">
    <source>
        <dbReference type="EMBL" id="BDI32939.1"/>
    </source>
</evidence>
<organism evidence="13 14">
    <name type="scientific">Capsulimonas corticalis</name>
    <dbReference type="NCBI Taxonomy" id="2219043"/>
    <lineage>
        <taxon>Bacteria</taxon>
        <taxon>Bacillati</taxon>
        <taxon>Armatimonadota</taxon>
        <taxon>Armatimonadia</taxon>
        <taxon>Capsulimonadales</taxon>
        <taxon>Capsulimonadaceae</taxon>
        <taxon>Capsulimonas</taxon>
    </lineage>
</organism>